<dbReference type="GO" id="GO:0008270">
    <property type="term" value="F:zinc ion binding"/>
    <property type="evidence" value="ECO:0007669"/>
    <property type="project" value="InterPro"/>
</dbReference>
<evidence type="ECO:0000313" key="3">
    <source>
        <dbReference type="Proteomes" id="UP000002164"/>
    </source>
</evidence>
<dbReference type="HOGENOM" id="CLU_013175_2_1_9"/>
<evidence type="ECO:0000313" key="2">
    <source>
        <dbReference type="EMBL" id="ACA40508.1"/>
    </source>
</evidence>
<dbReference type="GO" id="GO:0008652">
    <property type="term" value="P:amino acid biosynthetic process"/>
    <property type="evidence" value="ECO:0007669"/>
    <property type="project" value="InterPro"/>
</dbReference>
<gene>
    <name evidence="2" type="ordered locus">Bsph_2979</name>
</gene>
<dbReference type="Pfam" id="PF08267">
    <property type="entry name" value="Meth_synt_1"/>
    <property type="match status" value="1"/>
</dbReference>
<dbReference type="RefSeq" id="WP_012294592.1">
    <property type="nucleotide sequence ID" value="NC_010382.1"/>
</dbReference>
<keyword evidence="2" id="KW-0489">Methyltransferase</keyword>
<protein>
    <submittedName>
        <fullName evidence="2">5-methyltetrahydropteroyltriglutamate--homocysteine methyltransferase</fullName>
        <ecNumber evidence="2">2.1.1.14</ecNumber>
    </submittedName>
</protein>
<evidence type="ECO:0000259" key="1">
    <source>
        <dbReference type="Pfam" id="PF08267"/>
    </source>
</evidence>
<dbReference type="EC" id="2.1.1.14" evidence="2"/>
<dbReference type="PANTHER" id="PTHR30519">
    <property type="entry name" value="5-METHYLTETRAHYDROPTEROYLTRIGLUTAMATE--HOMOCYSTEINE METHYLTRANSFERASE"/>
    <property type="match status" value="1"/>
</dbReference>
<keyword evidence="2" id="KW-0808">Transferase</keyword>
<dbReference type="EMBL" id="CP000817">
    <property type="protein sequence ID" value="ACA40508.1"/>
    <property type="molecule type" value="Genomic_DNA"/>
</dbReference>
<dbReference type="Proteomes" id="UP000002164">
    <property type="component" value="Chromosome"/>
</dbReference>
<feature type="domain" description="Cobalamin-independent methionine synthase MetE N-terminal" evidence="1">
    <location>
        <begin position="5"/>
        <end position="313"/>
    </location>
</feature>
<dbReference type="AlphaFoldDB" id="B1HNJ8"/>
<name>B1HNJ8_LYSSC</name>
<dbReference type="InterPro" id="IPR038071">
    <property type="entry name" value="UROD/MetE-like_sf"/>
</dbReference>
<dbReference type="GO" id="GO:0032259">
    <property type="term" value="P:methylation"/>
    <property type="evidence" value="ECO:0007669"/>
    <property type="project" value="UniProtKB-KW"/>
</dbReference>
<accession>B1HNJ8</accession>
<reference evidence="2 3" key="1">
    <citation type="journal article" date="2008" name="J. Bacteriol.">
        <title>Complete genome sequence of the mosquitocidal bacterium Bacillus sphaericus C3-41 and comparison with those of closely related Bacillus species.</title>
        <authorList>
            <person name="Hu X."/>
            <person name="Fan W."/>
            <person name="Han B."/>
            <person name="Liu H."/>
            <person name="Zheng D."/>
            <person name="Li Q."/>
            <person name="Dong W."/>
            <person name="Yan J."/>
            <person name="Gao M."/>
            <person name="Berry C."/>
            <person name="Yuan Z."/>
        </authorList>
    </citation>
    <scope>NUCLEOTIDE SEQUENCE [LARGE SCALE GENOMIC DNA]</scope>
    <source>
        <strain evidence="2 3">C3-41</strain>
    </source>
</reference>
<sequence length="437" mass="50053">MTYTSTLIGYPYIGDDREWKKALEAFWRQELTEEDFQATLKSIRLSRIEKQLQLGIDVVTVGDFTLYDRMLDTALMFGLVPKRFNWQGGRVDLHTYYSVARGNHSAVASEMTKWFNTNYHYIVPEYEGQPLQLTENKVLADFLEAKEAFGIMAKPTLIGPYTFYKLTKGYNKLTQVEYLLALIPLYAQIIQELVDAGAEWIQIEEPSLVTTLDSAELKLVQEIYAQLMMTVPAAKLMLQTYFEALCSYETLITLPVQGFGLDFVHGYKGNMESLRQYGFPPDKVLAIGVVNGRDIWRSNLAEANAMIQAIEKLSDAKELWIQPSSNLQHVPISTSFEKKLDPVLKQALAFADEKIEEITELTKYRKSQNGTRRHNFSESMKAIEALKNHPIRQNKMIQQAVQSVSTKDFERHSDFSQRQKLQQQALALPLFPTTTSR</sequence>
<organism evidence="2 3">
    <name type="scientific">Lysinibacillus sphaericus (strain C3-41)</name>
    <dbReference type="NCBI Taxonomy" id="444177"/>
    <lineage>
        <taxon>Bacteria</taxon>
        <taxon>Bacillati</taxon>
        <taxon>Bacillota</taxon>
        <taxon>Bacilli</taxon>
        <taxon>Bacillales</taxon>
        <taxon>Bacillaceae</taxon>
        <taxon>Lysinibacillus</taxon>
    </lineage>
</organism>
<dbReference type="CDD" id="cd03312">
    <property type="entry name" value="CIMS_N_terminal_like"/>
    <property type="match status" value="1"/>
</dbReference>
<dbReference type="KEGG" id="lsp:Bsph_2979"/>
<dbReference type="GO" id="GO:0003871">
    <property type="term" value="F:5-methyltetrahydropteroyltriglutamate-homocysteine S-methyltransferase activity"/>
    <property type="evidence" value="ECO:0007669"/>
    <property type="project" value="UniProtKB-EC"/>
</dbReference>
<dbReference type="SUPFAM" id="SSF51726">
    <property type="entry name" value="UROD/MetE-like"/>
    <property type="match status" value="1"/>
</dbReference>
<proteinExistence type="predicted"/>
<dbReference type="EnsemblBacteria" id="ACA40508">
    <property type="protein sequence ID" value="ACA40508"/>
    <property type="gene ID" value="Bsph_2979"/>
</dbReference>
<dbReference type="Gene3D" id="3.20.20.210">
    <property type="match status" value="1"/>
</dbReference>
<dbReference type="InterPro" id="IPR013215">
    <property type="entry name" value="Cbl-indep_Met_Synth_N"/>
</dbReference>